<reference evidence="2" key="1">
    <citation type="journal article" date="2020" name="G3 (Bethesda)">
        <title>High-Quality Assemblies for Three Invasive Social Wasps from the &lt;i&gt;Vespula&lt;/i&gt; Genus.</title>
        <authorList>
            <person name="Harrop T.W.R."/>
            <person name="Guhlin J."/>
            <person name="McLaughlin G.M."/>
            <person name="Permina E."/>
            <person name="Stockwell P."/>
            <person name="Gilligan J."/>
            <person name="Le Lec M.F."/>
            <person name="Gruber M.A.M."/>
            <person name="Quinn O."/>
            <person name="Lovegrove M."/>
            <person name="Duncan E.J."/>
            <person name="Remnant E.J."/>
            <person name="Van Eeckhoven J."/>
            <person name="Graham B."/>
            <person name="Knapp R.A."/>
            <person name="Langford K.W."/>
            <person name="Kronenberg Z."/>
            <person name="Press M.O."/>
            <person name="Eacker S.M."/>
            <person name="Wilson-Rankin E.E."/>
            <person name="Purcell J."/>
            <person name="Lester P.J."/>
            <person name="Dearden P.K."/>
        </authorList>
    </citation>
    <scope>NUCLEOTIDE SEQUENCE</scope>
    <source>
        <strain evidence="2">Marl-1</strain>
    </source>
</reference>
<evidence type="ECO:0000256" key="1">
    <source>
        <dbReference type="SAM" id="MobiDB-lite"/>
    </source>
</evidence>
<gene>
    <name evidence="2" type="ORF">HZH66_012625</name>
</gene>
<keyword evidence="3" id="KW-1185">Reference proteome</keyword>
<accession>A0A834MT86</accession>
<dbReference type="Proteomes" id="UP000614350">
    <property type="component" value="Unassembled WGS sequence"/>
</dbReference>
<sequence>MFSSRSCALDEEIQEERNEVIRPRMLALYRVYPNYNDDDYDDDDDDDDDDERLDGRLDVKDVFSFDGPFYSSRNANVVSDEM</sequence>
<comment type="caution">
    <text evidence="2">The sequence shown here is derived from an EMBL/GenBank/DDBJ whole genome shotgun (WGS) entry which is preliminary data.</text>
</comment>
<evidence type="ECO:0000313" key="3">
    <source>
        <dbReference type="Proteomes" id="UP000614350"/>
    </source>
</evidence>
<proteinExistence type="predicted"/>
<name>A0A834MT86_VESVU</name>
<organism evidence="2 3">
    <name type="scientific">Vespula vulgaris</name>
    <name type="common">Yellow jacket</name>
    <name type="synonym">Wasp</name>
    <dbReference type="NCBI Taxonomy" id="7454"/>
    <lineage>
        <taxon>Eukaryota</taxon>
        <taxon>Metazoa</taxon>
        <taxon>Ecdysozoa</taxon>
        <taxon>Arthropoda</taxon>
        <taxon>Hexapoda</taxon>
        <taxon>Insecta</taxon>
        <taxon>Pterygota</taxon>
        <taxon>Neoptera</taxon>
        <taxon>Endopterygota</taxon>
        <taxon>Hymenoptera</taxon>
        <taxon>Apocrita</taxon>
        <taxon>Aculeata</taxon>
        <taxon>Vespoidea</taxon>
        <taxon>Vespidae</taxon>
        <taxon>Vespinae</taxon>
        <taxon>Vespula</taxon>
    </lineage>
</organism>
<feature type="region of interest" description="Disordered" evidence="1">
    <location>
        <begin position="34"/>
        <end position="53"/>
    </location>
</feature>
<feature type="compositionally biased region" description="Acidic residues" evidence="1">
    <location>
        <begin position="36"/>
        <end position="52"/>
    </location>
</feature>
<dbReference type="AlphaFoldDB" id="A0A834MT86"/>
<dbReference type="EMBL" id="JACSEA010000016">
    <property type="protein sequence ID" value="KAF7384375.1"/>
    <property type="molecule type" value="Genomic_DNA"/>
</dbReference>
<protein>
    <submittedName>
        <fullName evidence="2">Uncharacterized protein</fullName>
    </submittedName>
</protein>
<evidence type="ECO:0000313" key="2">
    <source>
        <dbReference type="EMBL" id="KAF7384375.1"/>
    </source>
</evidence>